<keyword evidence="2" id="KW-0547">Nucleotide-binding</keyword>
<dbReference type="Proteomes" id="UP000776164">
    <property type="component" value="Unassembled WGS sequence"/>
</dbReference>
<keyword evidence="6" id="KW-1185">Reference proteome</keyword>
<dbReference type="InterPro" id="IPR027417">
    <property type="entry name" value="P-loop_NTPase"/>
</dbReference>
<accession>A0ABS2L8Z3</accession>
<evidence type="ECO:0000259" key="4">
    <source>
        <dbReference type="PROSITE" id="PS50893"/>
    </source>
</evidence>
<dbReference type="EMBL" id="JAFBBU010000001">
    <property type="protein sequence ID" value="MBM7473560.1"/>
    <property type="molecule type" value="Genomic_DNA"/>
</dbReference>
<dbReference type="InterPro" id="IPR003439">
    <property type="entry name" value="ABC_transporter-like_ATP-bd"/>
</dbReference>
<dbReference type="InterPro" id="IPR003593">
    <property type="entry name" value="AAA+_ATPase"/>
</dbReference>
<feature type="domain" description="ABC transporter" evidence="4">
    <location>
        <begin position="17"/>
        <end position="287"/>
    </location>
</feature>
<dbReference type="CDD" id="cd03293">
    <property type="entry name" value="ABC_NrtD_SsuB_transporters"/>
    <property type="match status" value="1"/>
</dbReference>
<evidence type="ECO:0000313" key="5">
    <source>
        <dbReference type="EMBL" id="MBM7473560.1"/>
    </source>
</evidence>
<dbReference type="PROSITE" id="PS50893">
    <property type="entry name" value="ABC_TRANSPORTER_2"/>
    <property type="match status" value="1"/>
</dbReference>
<dbReference type="InterPro" id="IPR050166">
    <property type="entry name" value="ABC_transporter_ATP-bind"/>
</dbReference>
<dbReference type="Gene3D" id="3.40.50.300">
    <property type="entry name" value="P-loop containing nucleotide triphosphate hydrolases"/>
    <property type="match status" value="1"/>
</dbReference>
<evidence type="ECO:0000256" key="3">
    <source>
        <dbReference type="ARBA" id="ARBA00022840"/>
    </source>
</evidence>
<evidence type="ECO:0000256" key="1">
    <source>
        <dbReference type="ARBA" id="ARBA00022448"/>
    </source>
</evidence>
<keyword evidence="1" id="KW-0813">Transport</keyword>
<dbReference type="PANTHER" id="PTHR42788">
    <property type="entry name" value="TAURINE IMPORT ATP-BINDING PROTEIN-RELATED"/>
    <property type="match status" value="1"/>
</dbReference>
<sequence>MRESASGDLGAAETAELVVEGASKSYGRAESSRRGASERRVALGAVDLRVQRGRFVSVIGPSGCGKSTLLRMIAGLEHPDAGSVSIFGSTPAEASEAKRIAFMPQVPALLPWLSVLDNVKIVDRVNRRANRRRDALRRGPESAGFAAGAGAASGARTGLALAPEADPVALLTELGLGDSLKLLPGELSGGMQQRVAIARAFATQGDVLLMDEPFSALDEFTRESTQDQLLKLWEEWRTTVVFVTHSVTEAVVLSDEVVVMAGGRGEPGRIAAIVPIELPRPRRRGLLEAAAVHEYEDRIRAELQTARRPPGSAE</sequence>
<dbReference type="SMART" id="SM00382">
    <property type="entry name" value="AAA"/>
    <property type="match status" value="1"/>
</dbReference>
<comment type="caution">
    <text evidence="5">The sequence shown here is derived from an EMBL/GenBank/DDBJ whole genome shotgun (WGS) entry which is preliminary data.</text>
</comment>
<proteinExistence type="predicted"/>
<dbReference type="SUPFAM" id="SSF52540">
    <property type="entry name" value="P-loop containing nucleoside triphosphate hydrolases"/>
    <property type="match status" value="1"/>
</dbReference>
<dbReference type="Pfam" id="PF00005">
    <property type="entry name" value="ABC_tran"/>
    <property type="match status" value="1"/>
</dbReference>
<dbReference type="GO" id="GO:0005524">
    <property type="term" value="F:ATP binding"/>
    <property type="evidence" value="ECO:0007669"/>
    <property type="project" value="UniProtKB-KW"/>
</dbReference>
<protein>
    <submittedName>
        <fullName evidence="5">NitT/TauT family transport system ATP-binding protein</fullName>
    </submittedName>
</protein>
<organism evidence="5 6">
    <name type="scientific">Subtercola frigoramans</name>
    <dbReference type="NCBI Taxonomy" id="120298"/>
    <lineage>
        <taxon>Bacteria</taxon>
        <taxon>Bacillati</taxon>
        <taxon>Actinomycetota</taxon>
        <taxon>Actinomycetes</taxon>
        <taxon>Micrococcales</taxon>
        <taxon>Microbacteriaceae</taxon>
        <taxon>Subtercola</taxon>
    </lineage>
</organism>
<name>A0ABS2L8Z3_9MICO</name>
<evidence type="ECO:0000256" key="2">
    <source>
        <dbReference type="ARBA" id="ARBA00022741"/>
    </source>
</evidence>
<keyword evidence="3 5" id="KW-0067">ATP-binding</keyword>
<evidence type="ECO:0000313" key="6">
    <source>
        <dbReference type="Proteomes" id="UP000776164"/>
    </source>
</evidence>
<reference evidence="5 6" key="1">
    <citation type="submission" date="2021-01" db="EMBL/GenBank/DDBJ databases">
        <title>Sequencing the genomes of 1000 actinobacteria strains.</title>
        <authorList>
            <person name="Klenk H.-P."/>
        </authorList>
    </citation>
    <scope>NUCLEOTIDE SEQUENCE [LARGE SCALE GENOMIC DNA]</scope>
    <source>
        <strain evidence="5 6">DSM 13057</strain>
    </source>
</reference>
<dbReference type="PANTHER" id="PTHR42788:SF20">
    <property type="entry name" value="ABC TRANSPORTER ATP-BINDING PROTEIN"/>
    <property type="match status" value="1"/>
</dbReference>
<dbReference type="PROSITE" id="PS00211">
    <property type="entry name" value="ABC_TRANSPORTER_1"/>
    <property type="match status" value="1"/>
</dbReference>
<dbReference type="InterPro" id="IPR017871">
    <property type="entry name" value="ABC_transporter-like_CS"/>
</dbReference>
<gene>
    <name evidence="5" type="ORF">JOE66_003194</name>
</gene>